<dbReference type="PANTHER" id="PTHR33751:SF1">
    <property type="entry name" value="CBB3-TYPE CYTOCHROME C OXIDASE SUBUNIT FIXP"/>
    <property type="match status" value="1"/>
</dbReference>
<dbReference type="Gene3D" id="1.10.760.10">
    <property type="entry name" value="Cytochrome c-like domain"/>
    <property type="match status" value="1"/>
</dbReference>
<evidence type="ECO:0000256" key="4">
    <source>
        <dbReference type="PROSITE-ProRule" id="PRU00433"/>
    </source>
</evidence>
<sequence>MTDMLIWALLFTAIIILVVSVLVLKVIRLFVQESINPTSFATEAEKAAYRVQKEQLQLERKAKPSIWNRIMGLKPISEEKDLMMDHEFDGIAELDNPTPAWFMVLFYGTMIFAVVYMFSYHVMDWGKLQEDEYAAELQQAEDDRIALLQKPGNKANKVNETNVEASTDAAVLQAGGALFKNVCAPCHGEQGQGLVGPNLTDKFWLHGASIKEIFKTIKYGVPEKGMIAWEKTMNAKQIAEISSYILSIQGSNPAGAKAPQGTKQP</sequence>
<organism evidence="7 8">
    <name type="scientific">Pedobacter frigoris</name>
    <dbReference type="NCBI Taxonomy" id="2571272"/>
    <lineage>
        <taxon>Bacteria</taxon>
        <taxon>Pseudomonadati</taxon>
        <taxon>Bacteroidota</taxon>
        <taxon>Sphingobacteriia</taxon>
        <taxon>Sphingobacteriales</taxon>
        <taxon>Sphingobacteriaceae</taxon>
        <taxon>Pedobacter</taxon>
    </lineage>
</organism>
<dbReference type="PANTHER" id="PTHR33751">
    <property type="entry name" value="CBB3-TYPE CYTOCHROME C OXIDASE SUBUNIT FIXP"/>
    <property type="match status" value="1"/>
</dbReference>
<evidence type="ECO:0000256" key="5">
    <source>
        <dbReference type="SAM" id="Phobius"/>
    </source>
</evidence>
<dbReference type="EMBL" id="SWBQ01000003">
    <property type="protein sequence ID" value="TKC05939.1"/>
    <property type="molecule type" value="Genomic_DNA"/>
</dbReference>
<evidence type="ECO:0000256" key="1">
    <source>
        <dbReference type="ARBA" id="ARBA00022617"/>
    </source>
</evidence>
<keyword evidence="5" id="KW-0812">Transmembrane</keyword>
<keyword evidence="1 4" id="KW-0349">Heme</keyword>
<proteinExistence type="predicted"/>
<keyword evidence="3 4" id="KW-0408">Iron</keyword>
<evidence type="ECO:0000313" key="8">
    <source>
        <dbReference type="Proteomes" id="UP000307244"/>
    </source>
</evidence>
<dbReference type="InterPro" id="IPR009056">
    <property type="entry name" value="Cyt_c-like_dom"/>
</dbReference>
<feature type="domain" description="Cytochrome c" evidence="6">
    <location>
        <begin position="170"/>
        <end position="249"/>
    </location>
</feature>
<evidence type="ECO:0000256" key="3">
    <source>
        <dbReference type="ARBA" id="ARBA00023004"/>
    </source>
</evidence>
<keyword evidence="2 4" id="KW-0479">Metal-binding</keyword>
<dbReference type="Pfam" id="PF13442">
    <property type="entry name" value="Cytochrome_CBB3"/>
    <property type="match status" value="1"/>
</dbReference>
<dbReference type="InterPro" id="IPR032858">
    <property type="entry name" value="CcoP_N"/>
</dbReference>
<dbReference type="RefSeq" id="WP_136836201.1">
    <property type="nucleotide sequence ID" value="NZ_SWBQ01000003.1"/>
</dbReference>
<dbReference type="InterPro" id="IPR036909">
    <property type="entry name" value="Cyt_c-like_dom_sf"/>
</dbReference>
<feature type="transmembrane region" description="Helical" evidence="5">
    <location>
        <begin position="100"/>
        <end position="118"/>
    </location>
</feature>
<keyword evidence="5" id="KW-1133">Transmembrane helix</keyword>
<dbReference type="AlphaFoldDB" id="A0A4U1CKI7"/>
<dbReference type="Proteomes" id="UP000307244">
    <property type="component" value="Unassembled WGS sequence"/>
</dbReference>
<dbReference type="Gene3D" id="6.10.280.130">
    <property type="match status" value="1"/>
</dbReference>
<comment type="caution">
    <text evidence="7">The sequence shown here is derived from an EMBL/GenBank/DDBJ whole genome shotgun (WGS) entry which is preliminary data.</text>
</comment>
<dbReference type="GO" id="GO:0046872">
    <property type="term" value="F:metal ion binding"/>
    <property type="evidence" value="ECO:0007669"/>
    <property type="project" value="UniProtKB-KW"/>
</dbReference>
<dbReference type="GO" id="GO:0020037">
    <property type="term" value="F:heme binding"/>
    <property type="evidence" value="ECO:0007669"/>
    <property type="project" value="InterPro"/>
</dbReference>
<dbReference type="OrthoDB" id="9811281at2"/>
<protein>
    <submittedName>
        <fullName evidence="7">C-type cytochrome</fullName>
    </submittedName>
</protein>
<dbReference type="GO" id="GO:0009055">
    <property type="term" value="F:electron transfer activity"/>
    <property type="evidence" value="ECO:0007669"/>
    <property type="project" value="InterPro"/>
</dbReference>
<keyword evidence="8" id="KW-1185">Reference proteome</keyword>
<dbReference type="PROSITE" id="PS51007">
    <property type="entry name" value="CYTC"/>
    <property type="match status" value="1"/>
</dbReference>
<gene>
    <name evidence="7" type="ORF">FA047_11400</name>
</gene>
<evidence type="ECO:0000313" key="7">
    <source>
        <dbReference type="EMBL" id="TKC05939.1"/>
    </source>
</evidence>
<dbReference type="Pfam" id="PF14715">
    <property type="entry name" value="FixP_N"/>
    <property type="match status" value="1"/>
</dbReference>
<dbReference type="InterPro" id="IPR038414">
    <property type="entry name" value="CcoP_N_sf"/>
</dbReference>
<reference evidence="7 8" key="1">
    <citation type="submission" date="2019-04" db="EMBL/GenBank/DDBJ databases">
        <title>Pedobacter sp. RP-3-15 sp. nov., isolated from Arctic soil.</title>
        <authorList>
            <person name="Dahal R.H."/>
            <person name="Kim D.-U."/>
        </authorList>
    </citation>
    <scope>NUCLEOTIDE SEQUENCE [LARGE SCALE GENOMIC DNA]</scope>
    <source>
        <strain evidence="7 8">RP-3-15</strain>
    </source>
</reference>
<dbReference type="InterPro" id="IPR050597">
    <property type="entry name" value="Cytochrome_c_Oxidase_Subunit"/>
</dbReference>
<evidence type="ECO:0000259" key="6">
    <source>
        <dbReference type="PROSITE" id="PS51007"/>
    </source>
</evidence>
<accession>A0A4U1CKI7</accession>
<evidence type="ECO:0000256" key="2">
    <source>
        <dbReference type="ARBA" id="ARBA00022723"/>
    </source>
</evidence>
<feature type="transmembrane region" description="Helical" evidence="5">
    <location>
        <begin position="7"/>
        <end position="31"/>
    </location>
</feature>
<keyword evidence="5" id="KW-0472">Membrane</keyword>
<name>A0A4U1CKI7_9SPHI</name>
<dbReference type="SUPFAM" id="SSF46626">
    <property type="entry name" value="Cytochrome c"/>
    <property type="match status" value="1"/>
</dbReference>